<dbReference type="PRINTS" id="PR00019">
    <property type="entry name" value="LEURICHRPT"/>
</dbReference>
<dbReference type="PANTHER" id="PTHR48051:SF1">
    <property type="entry name" value="RAS SUPPRESSOR PROTEIN 1"/>
    <property type="match status" value="1"/>
</dbReference>
<dbReference type="Pfam" id="PF00560">
    <property type="entry name" value="LRR_1"/>
    <property type="match status" value="1"/>
</dbReference>
<dbReference type="Gene3D" id="3.80.10.10">
    <property type="entry name" value="Ribonuclease Inhibitor"/>
    <property type="match status" value="3"/>
</dbReference>
<proteinExistence type="predicted"/>
<comment type="caution">
    <text evidence="4">The sequence shown here is derived from an EMBL/GenBank/DDBJ whole genome shotgun (WGS) entry which is preliminary data.</text>
</comment>
<evidence type="ECO:0000256" key="1">
    <source>
        <dbReference type="ARBA" id="ARBA00022614"/>
    </source>
</evidence>
<accession>A0A2B4R8V0</accession>
<dbReference type="InterPro" id="IPR038765">
    <property type="entry name" value="Papain-like_cys_pep_sf"/>
</dbReference>
<evidence type="ECO:0000256" key="2">
    <source>
        <dbReference type="ARBA" id="ARBA00022737"/>
    </source>
</evidence>
<dbReference type="SUPFAM" id="SSF52540">
    <property type="entry name" value="P-loop containing nucleoside triphosphate hydrolases"/>
    <property type="match status" value="1"/>
</dbReference>
<dbReference type="SMART" id="SM00369">
    <property type="entry name" value="LRR_TYP"/>
    <property type="match status" value="10"/>
</dbReference>
<dbReference type="InterPro" id="IPR001611">
    <property type="entry name" value="Leu-rich_rpt"/>
</dbReference>
<dbReference type="OrthoDB" id="67933at2759"/>
<name>A0A2B4R8V0_STYPI</name>
<dbReference type="PROSITE" id="PS51450">
    <property type="entry name" value="LRR"/>
    <property type="match status" value="6"/>
</dbReference>
<reference evidence="5" key="1">
    <citation type="journal article" date="2017" name="bioRxiv">
        <title>Comparative analysis of the genomes of Stylophora pistillata and Acropora digitifera provides evidence for extensive differences between species of corals.</title>
        <authorList>
            <person name="Voolstra C.R."/>
            <person name="Li Y."/>
            <person name="Liew Y.J."/>
            <person name="Baumgarten S."/>
            <person name="Zoccola D."/>
            <person name="Flot J.-F."/>
            <person name="Tambutte S."/>
            <person name="Allemand D."/>
            <person name="Aranda M."/>
        </authorList>
    </citation>
    <scope>NUCLEOTIDE SEQUENCE [LARGE SCALE GENOMIC DNA]</scope>
</reference>
<dbReference type="AlphaFoldDB" id="A0A2B4R8V0"/>
<organism evidence="4 5">
    <name type="scientific">Stylophora pistillata</name>
    <name type="common">Smooth cauliflower coral</name>
    <dbReference type="NCBI Taxonomy" id="50429"/>
    <lineage>
        <taxon>Eukaryota</taxon>
        <taxon>Metazoa</taxon>
        <taxon>Cnidaria</taxon>
        <taxon>Anthozoa</taxon>
        <taxon>Hexacorallia</taxon>
        <taxon>Scleractinia</taxon>
        <taxon>Astrocoeniina</taxon>
        <taxon>Pocilloporidae</taxon>
        <taxon>Stylophora</taxon>
    </lineage>
</organism>
<dbReference type="InterPro" id="IPR003591">
    <property type="entry name" value="Leu-rich_rpt_typical-subtyp"/>
</dbReference>
<evidence type="ECO:0000313" key="4">
    <source>
        <dbReference type="EMBL" id="PFX12705.1"/>
    </source>
</evidence>
<dbReference type="InterPro" id="IPR050216">
    <property type="entry name" value="LRR_domain-containing"/>
</dbReference>
<keyword evidence="1" id="KW-0433">Leucine-rich repeat</keyword>
<dbReference type="InterPro" id="IPR003323">
    <property type="entry name" value="OTU_dom"/>
</dbReference>
<dbReference type="Pfam" id="PF23598">
    <property type="entry name" value="LRR_14"/>
    <property type="match status" value="1"/>
</dbReference>
<dbReference type="PROSITE" id="PS50802">
    <property type="entry name" value="OTU"/>
    <property type="match status" value="1"/>
</dbReference>
<dbReference type="GO" id="GO:0005737">
    <property type="term" value="C:cytoplasm"/>
    <property type="evidence" value="ECO:0007669"/>
    <property type="project" value="TreeGrafter"/>
</dbReference>
<dbReference type="GO" id="GO:0009966">
    <property type="term" value="P:regulation of signal transduction"/>
    <property type="evidence" value="ECO:0007669"/>
    <property type="project" value="UniProtKB-ARBA"/>
</dbReference>
<dbReference type="Pfam" id="PF13855">
    <property type="entry name" value="LRR_8"/>
    <property type="match status" value="1"/>
</dbReference>
<dbReference type="Pfam" id="PF02338">
    <property type="entry name" value="OTU"/>
    <property type="match status" value="1"/>
</dbReference>
<dbReference type="SMART" id="SM00364">
    <property type="entry name" value="LRR_BAC"/>
    <property type="match status" value="7"/>
</dbReference>
<dbReference type="CDD" id="cd22758">
    <property type="entry name" value="OTU_232R-like"/>
    <property type="match status" value="1"/>
</dbReference>
<dbReference type="InterPro" id="IPR032675">
    <property type="entry name" value="LRR_dom_sf"/>
</dbReference>
<dbReference type="EMBL" id="LSMT01001223">
    <property type="protein sequence ID" value="PFX12705.1"/>
    <property type="molecule type" value="Genomic_DNA"/>
</dbReference>
<dbReference type="SUPFAM" id="SSF54001">
    <property type="entry name" value="Cysteine proteinases"/>
    <property type="match status" value="1"/>
</dbReference>
<dbReference type="STRING" id="50429.A0A2B4R8V0"/>
<dbReference type="PANTHER" id="PTHR48051">
    <property type="match status" value="1"/>
</dbReference>
<evidence type="ECO:0000313" key="5">
    <source>
        <dbReference type="Proteomes" id="UP000225706"/>
    </source>
</evidence>
<gene>
    <name evidence="4" type="primary">LRRC1</name>
    <name evidence="4" type="ORF">AWC38_SpisGene23291</name>
</gene>
<keyword evidence="2" id="KW-0677">Repeat</keyword>
<dbReference type="SMART" id="SM00365">
    <property type="entry name" value="LRR_SD22"/>
    <property type="match status" value="7"/>
</dbReference>
<sequence>MNEMAFLSKEELRRKMETYSGRRSLYLSGHSLHELPAALFELTELEELFLSENKLTTIPENMGKLNNLTVLIVRRNQLSVFPTSLTQLKKLKELNIRDNKLTTIPDGIGEMVELEGLELSFNQLTVLSPAIKQLKKLKWLDISHNNLTTIPDAIGEMVELGRLVLSGNQLTVLSPAIKHLKNLKVLNISHNNLTTIPDVIGEMVELEGLVLSYNQLTVLSPAIKHLKKLRELDMSYNNLTTIPDVIGEMVELERLVLSYNRLTELSPAIKQLKKLKDLSVYGNLFTVEGMRSVMELKDKIYRVYSVFPDHVDRQRAQGPAAQLAYEEALKDGYVQVYRGRVILVGQDRAGKTSLKKSLLGLPFDPKEQSTQGIEVDPSKCEIDVDQAVKNWQLTRENKPGLLECSKDVAKIVVGRMCGADISQFLKEETIDGGQLELKDEVEDVFKSKQVEEGESFRDIVENHGNEYSTECKDENMQAEPDVMIDVSRPPDTEEHVYQWLEYAQGKPTERREGKVDGINELQNTILEVLWQEPYMGEKIPVSKQHLSEDPKEWAKAIAGVRQKERLDRLHEIQQLRSSYEEKFNWEKQCDILVEKMWDIVRGCKRRDINFRTQEGEDVDTSTKQLTVDSSLTPSSLDRIIQKLQQMRLDAGQVKRRTDLSLGLRNIASDKGFRIFDNQESGNCMFYALSEQLDIVEKIYIPPCRLRLTLVQYLRRNPELPDGTDLFHFVHGHQTWTEYLTHMEQDGAWGDHVILYAAANCYETCIRVVSSLPHSNDVLITPHCSVDESKALVLGHIHELHYVSLQPAQG</sequence>
<keyword evidence="5" id="KW-1185">Reference proteome</keyword>
<dbReference type="InterPro" id="IPR027417">
    <property type="entry name" value="P-loop_NTPase"/>
</dbReference>
<evidence type="ECO:0000259" key="3">
    <source>
        <dbReference type="PROSITE" id="PS50802"/>
    </source>
</evidence>
<protein>
    <submittedName>
        <fullName evidence="4">Leucine-rich repeat-containing protein 1</fullName>
    </submittedName>
</protein>
<dbReference type="Gene3D" id="3.90.70.80">
    <property type="match status" value="1"/>
</dbReference>
<feature type="domain" description="OTU" evidence="3">
    <location>
        <begin position="672"/>
        <end position="807"/>
    </location>
</feature>
<dbReference type="SUPFAM" id="SSF52058">
    <property type="entry name" value="L domain-like"/>
    <property type="match status" value="1"/>
</dbReference>
<dbReference type="Gene3D" id="3.40.50.300">
    <property type="entry name" value="P-loop containing nucleotide triphosphate hydrolases"/>
    <property type="match status" value="1"/>
</dbReference>
<dbReference type="FunFam" id="3.80.10.10:FF:001164">
    <property type="entry name" value="GH01279p"/>
    <property type="match status" value="1"/>
</dbReference>
<dbReference type="Proteomes" id="UP000225706">
    <property type="component" value="Unassembled WGS sequence"/>
</dbReference>
<dbReference type="InterPro" id="IPR055414">
    <property type="entry name" value="LRR_R13L4/SHOC2-like"/>
</dbReference>